<feature type="domain" description="NADP-dependent oxidoreductase" evidence="2">
    <location>
        <begin position="16"/>
        <end position="318"/>
    </location>
</feature>
<organism evidence="3 4">
    <name type="scientific">Nitzschia inconspicua</name>
    <dbReference type="NCBI Taxonomy" id="303405"/>
    <lineage>
        <taxon>Eukaryota</taxon>
        <taxon>Sar</taxon>
        <taxon>Stramenopiles</taxon>
        <taxon>Ochrophyta</taxon>
        <taxon>Bacillariophyta</taxon>
        <taxon>Bacillariophyceae</taxon>
        <taxon>Bacillariophycidae</taxon>
        <taxon>Bacillariales</taxon>
        <taxon>Bacillariaceae</taxon>
        <taxon>Nitzschia</taxon>
    </lineage>
</organism>
<reference evidence="3" key="1">
    <citation type="journal article" date="2021" name="Sci. Rep.">
        <title>Diploid genomic architecture of Nitzschia inconspicua, an elite biomass production diatom.</title>
        <authorList>
            <person name="Oliver A."/>
            <person name="Podell S."/>
            <person name="Pinowska A."/>
            <person name="Traller J.C."/>
            <person name="Smith S.R."/>
            <person name="McClure R."/>
            <person name="Beliaev A."/>
            <person name="Bohutskyi P."/>
            <person name="Hill E.A."/>
            <person name="Rabines A."/>
            <person name="Zheng H."/>
            <person name="Allen L.Z."/>
            <person name="Kuo A."/>
            <person name="Grigoriev I.V."/>
            <person name="Allen A.E."/>
            <person name="Hazlebeck D."/>
            <person name="Allen E.E."/>
        </authorList>
    </citation>
    <scope>NUCLEOTIDE SEQUENCE</scope>
    <source>
        <strain evidence="3">Hildebrandi</strain>
    </source>
</reference>
<name>A0A9K3PXB6_9STRA</name>
<keyword evidence="1" id="KW-0560">Oxidoreductase</keyword>
<dbReference type="GO" id="GO:0005737">
    <property type="term" value="C:cytoplasm"/>
    <property type="evidence" value="ECO:0007669"/>
    <property type="project" value="TreeGrafter"/>
</dbReference>
<dbReference type="AlphaFoldDB" id="A0A9K3PXB6"/>
<evidence type="ECO:0000313" key="3">
    <source>
        <dbReference type="EMBL" id="KAG7362816.1"/>
    </source>
</evidence>
<reference evidence="3" key="2">
    <citation type="submission" date="2021-04" db="EMBL/GenBank/DDBJ databases">
        <authorList>
            <person name="Podell S."/>
        </authorList>
    </citation>
    <scope>NUCLEOTIDE SEQUENCE</scope>
    <source>
        <strain evidence="3">Hildebrandi</strain>
    </source>
</reference>
<dbReference type="InterPro" id="IPR023210">
    <property type="entry name" value="NADP_OxRdtase_dom"/>
</dbReference>
<accession>A0A9K3PXB6</accession>
<dbReference type="InterPro" id="IPR050791">
    <property type="entry name" value="Aldo-Keto_reductase"/>
</dbReference>
<evidence type="ECO:0000313" key="4">
    <source>
        <dbReference type="Proteomes" id="UP000693970"/>
    </source>
</evidence>
<dbReference type="EMBL" id="JAGRRH010000010">
    <property type="protein sequence ID" value="KAG7362816.1"/>
    <property type="molecule type" value="Genomic_DNA"/>
</dbReference>
<dbReference type="PANTHER" id="PTHR43625:SF5">
    <property type="entry name" value="PYRIDOXAL REDUCTASE, CHLOROPLASTIC"/>
    <property type="match status" value="1"/>
</dbReference>
<comment type="caution">
    <text evidence="3">The sequence shown here is derived from an EMBL/GenBank/DDBJ whole genome shotgun (WGS) entry which is preliminary data.</text>
</comment>
<sequence>MSSSSSSSINLRGINLGAGLMQWGTTHIDNSVVNPKGNLSDDTVRDIWKTCRQNGVLFFDTAEGYGGGTSEVRIRQVREWYQDKCLDGQADEKDVIVATKYLPTLWRWTKWSFYGAVRGSMQRLGVDKIDLYFIHTPIHPLPIECFVQWACDAVHDGLVQAIGISNCDASLVRRAEAVAQRNGLHIACNQIMLNLLVWQSQQHQETVRTCQELGITIAAYSPIGQGLLTDSLTPEKFQSIRAVKMTGVKYDELMPLRSQIQSLCEKYHCSMAQVAINWVRGHGAIPLIGCRSVEQVLDATNSQSFQLTNDEVASLDGLSLGLSLFNRPLYRRSLFVVFISILQLAYSTEQWIVRIASFWKRAFSFRNKVASVPN</sequence>
<dbReference type="Proteomes" id="UP000693970">
    <property type="component" value="Unassembled WGS sequence"/>
</dbReference>
<dbReference type="OrthoDB" id="2310150at2759"/>
<evidence type="ECO:0000256" key="1">
    <source>
        <dbReference type="ARBA" id="ARBA00023002"/>
    </source>
</evidence>
<evidence type="ECO:0000259" key="2">
    <source>
        <dbReference type="Pfam" id="PF00248"/>
    </source>
</evidence>
<dbReference type="PANTHER" id="PTHR43625">
    <property type="entry name" value="AFLATOXIN B1 ALDEHYDE REDUCTASE"/>
    <property type="match status" value="1"/>
</dbReference>
<dbReference type="Pfam" id="PF00248">
    <property type="entry name" value="Aldo_ket_red"/>
    <property type="match status" value="1"/>
</dbReference>
<dbReference type="GO" id="GO:0016491">
    <property type="term" value="F:oxidoreductase activity"/>
    <property type="evidence" value="ECO:0007669"/>
    <property type="project" value="UniProtKB-KW"/>
</dbReference>
<protein>
    <submittedName>
        <fullName evidence="3">Oxidoreductase, aldo/keto reductase</fullName>
    </submittedName>
</protein>
<gene>
    <name evidence="3" type="ORF">IV203_026176</name>
</gene>
<proteinExistence type="predicted"/>
<keyword evidence="4" id="KW-1185">Reference proteome</keyword>